<organism evidence="4 5">
    <name type="scientific">Mycoplasma zalophidermidis</name>
    <dbReference type="NCBI Taxonomy" id="398174"/>
    <lineage>
        <taxon>Bacteria</taxon>
        <taxon>Bacillati</taxon>
        <taxon>Mycoplasmatota</taxon>
        <taxon>Mollicutes</taxon>
        <taxon>Mycoplasmataceae</taxon>
        <taxon>Mycoplasma</taxon>
    </lineage>
</organism>
<keyword evidence="1 2" id="KW-0694">RNA-binding</keyword>
<dbReference type="PROSITE" id="PS50886">
    <property type="entry name" value="TRBD"/>
    <property type="match status" value="1"/>
</dbReference>
<dbReference type="NCBIfam" id="NF045867">
    <property type="entry name" value="PheT_Nterm_rel"/>
    <property type="match status" value="1"/>
</dbReference>
<feature type="domain" description="TRNA-binding" evidence="3">
    <location>
        <begin position="92"/>
        <end position="207"/>
    </location>
</feature>
<evidence type="ECO:0000313" key="5">
    <source>
        <dbReference type="Proteomes" id="UP000812267"/>
    </source>
</evidence>
<dbReference type="RefSeq" id="WP_216567778.1">
    <property type="nucleotide sequence ID" value="NZ_JAHMHK010000001.1"/>
</dbReference>
<proteinExistence type="predicted"/>
<keyword evidence="2" id="KW-0820">tRNA-binding</keyword>
<keyword evidence="5" id="KW-1185">Reference proteome</keyword>
<name>A0ABS6DRB1_9MOLU</name>
<dbReference type="Pfam" id="PF01588">
    <property type="entry name" value="tRNA_bind"/>
    <property type="match status" value="1"/>
</dbReference>
<sequence>MAIIFNYNKEFKNTTEVVFDSTVLASVTKTFEKEGLFYSVLVENNQSLKVRSVFCKENSRSNLNIIFGFASESYCSSLINEISQLTDEKLNFNDNSNVLVGQIIKREQHPKSEKLFVLTVNFGGFKKTIITNTLYTTEGKYLAWYMTGSITPQGQEIKIGEVMGVTSEGMLCSASSLGLDKYKDSFENDVLSFATSHKNEYLGKKIQDIYPELIFK</sequence>
<dbReference type="EMBL" id="JAHMHK010000001">
    <property type="protein sequence ID" value="MBU4693506.1"/>
    <property type="molecule type" value="Genomic_DNA"/>
</dbReference>
<evidence type="ECO:0000259" key="3">
    <source>
        <dbReference type="PROSITE" id="PS50886"/>
    </source>
</evidence>
<evidence type="ECO:0000256" key="2">
    <source>
        <dbReference type="PROSITE-ProRule" id="PRU00209"/>
    </source>
</evidence>
<accession>A0ABS6DRB1</accession>
<gene>
    <name evidence="4" type="ORF">KQ878_01225</name>
</gene>
<reference evidence="4" key="1">
    <citation type="submission" date="2021-06" db="EMBL/GenBank/DDBJ databases">
        <title>Novel Mycoplasma species detected in California sea lions (Zalophus californianus) from the USA.</title>
        <authorList>
            <person name="Volokhov D.V."/>
            <person name="Furtak V.A."/>
            <person name="Zagorodnyaya T.A."/>
        </authorList>
    </citation>
    <scope>NUCLEOTIDE SEQUENCE [LARGE SCALE GENOMIC DNA]</scope>
    <source>
        <strain evidence="4">CSL 4779</strain>
    </source>
</reference>
<evidence type="ECO:0000256" key="1">
    <source>
        <dbReference type="ARBA" id="ARBA00022884"/>
    </source>
</evidence>
<dbReference type="InterPro" id="IPR002547">
    <property type="entry name" value="tRNA-bd_dom"/>
</dbReference>
<protein>
    <recommendedName>
        <fullName evidence="3">tRNA-binding domain-containing protein</fullName>
    </recommendedName>
</protein>
<dbReference type="Proteomes" id="UP000812267">
    <property type="component" value="Unassembled WGS sequence"/>
</dbReference>
<evidence type="ECO:0000313" key="4">
    <source>
        <dbReference type="EMBL" id="MBU4693506.1"/>
    </source>
</evidence>
<comment type="caution">
    <text evidence="4">The sequence shown here is derived from an EMBL/GenBank/DDBJ whole genome shotgun (WGS) entry which is preliminary data.</text>
</comment>